<proteinExistence type="predicted"/>
<evidence type="ECO:0000313" key="3">
    <source>
        <dbReference type="Proteomes" id="UP001590950"/>
    </source>
</evidence>
<organism evidence="2 3">
    <name type="scientific">Stereocaulon virgatum</name>
    <dbReference type="NCBI Taxonomy" id="373712"/>
    <lineage>
        <taxon>Eukaryota</taxon>
        <taxon>Fungi</taxon>
        <taxon>Dikarya</taxon>
        <taxon>Ascomycota</taxon>
        <taxon>Pezizomycotina</taxon>
        <taxon>Lecanoromycetes</taxon>
        <taxon>OSLEUM clade</taxon>
        <taxon>Lecanoromycetidae</taxon>
        <taxon>Lecanorales</taxon>
        <taxon>Lecanorineae</taxon>
        <taxon>Stereocaulaceae</taxon>
        <taxon>Stereocaulon</taxon>
    </lineage>
</organism>
<protein>
    <submittedName>
        <fullName evidence="2">Uncharacterized protein</fullName>
    </submittedName>
</protein>
<keyword evidence="3" id="KW-1185">Reference proteome</keyword>
<dbReference type="EMBL" id="JBEFKJ010000040">
    <property type="protein sequence ID" value="KAL2037463.1"/>
    <property type="molecule type" value="Genomic_DNA"/>
</dbReference>
<gene>
    <name evidence="2" type="ORF">N7G274_009743</name>
</gene>
<evidence type="ECO:0000256" key="1">
    <source>
        <dbReference type="SAM" id="MobiDB-lite"/>
    </source>
</evidence>
<name>A0ABR4A2A6_9LECA</name>
<accession>A0ABR4A2A6</accession>
<reference evidence="2 3" key="1">
    <citation type="submission" date="2024-09" db="EMBL/GenBank/DDBJ databases">
        <title>Rethinking Asexuality: The Enigmatic Case of Functional Sexual Genes in Lepraria (Stereocaulaceae).</title>
        <authorList>
            <person name="Doellman M."/>
            <person name="Sun Y."/>
            <person name="Barcenas-Pena A."/>
            <person name="Lumbsch H.T."/>
            <person name="Grewe F."/>
        </authorList>
    </citation>
    <scope>NUCLEOTIDE SEQUENCE [LARGE SCALE GENOMIC DNA]</scope>
    <source>
        <strain evidence="2 3">Mercado 3170</strain>
    </source>
</reference>
<comment type="caution">
    <text evidence="2">The sequence shown here is derived from an EMBL/GenBank/DDBJ whole genome shotgun (WGS) entry which is preliminary data.</text>
</comment>
<evidence type="ECO:0000313" key="2">
    <source>
        <dbReference type="EMBL" id="KAL2037463.1"/>
    </source>
</evidence>
<dbReference type="Proteomes" id="UP001590950">
    <property type="component" value="Unassembled WGS sequence"/>
</dbReference>
<sequence>MTTSNSSSLHLGPPTATSHIRDYTKVPPGSLTPKEADKYEILYNRADRIDHFLDAYRNDKGNLPGKKKRDDAKAILDKWNMQHGLDEGFRTYKDLECLKSTTSHAKLDLRKLLGLVKVSAKRSTKTPAKKITVTAKKALVVKFKGVSINAEGKASGRS</sequence>
<feature type="region of interest" description="Disordered" evidence="1">
    <location>
        <begin position="1"/>
        <end position="31"/>
    </location>
</feature>